<sequence>MAGSNLKKLLFSPVVDNNPIALQILGICSALAVTTKLETAMVMAIAVCFVTAFSSFFISCIRNYIPNSIRIIVQMAIIASLVILVDQILRAYAYGLSKQLSVFVGLIITNCIVMGRAEAFAMKSKPLDSFVDGIGNGLGYGAMLLVVGFFRELIGSGKLFGVTIFQTIQDGGWYQANGLFLLAPSAFFIIGFVIWGIRTWKPAQVEK</sequence>
<dbReference type="PANTHER" id="PTHR30586:SF1">
    <property type="entry name" value="NA(+)-TRANSLOCATING NADH-QUINONE REDUCTASE SUBUNIT D"/>
    <property type="match status" value="1"/>
</dbReference>
<dbReference type="Pfam" id="PF02508">
    <property type="entry name" value="Rnf-Nqr"/>
    <property type="match status" value="1"/>
</dbReference>
<dbReference type="PANTHER" id="PTHR30586">
    <property type="entry name" value="ELECTRON TRANSPORT COMPLEX PROTEIN RNFE"/>
    <property type="match status" value="1"/>
</dbReference>
<evidence type="ECO:0000313" key="16">
    <source>
        <dbReference type="Proteomes" id="UP000280099"/>
    </source>
</evidence>
<dbReference type="InterPro" id="IPR011292">
    <property type="entry name" value="NqrD"/>
</dbReference>
<evidence type="ECO:0000256" key="12">
    <source>
        <dbReference type="ARBA" id="ARBA00023136"/>
    </source>
</evidence>
<feature type="transmembrane region" description="Helical" evidence="14">
    <location>
        <begin position="137"/>
        <end position="154"/>
    </location>
</feature>
<dbReference type="OrthoDB" id="9782945at2"/>
<comment type="subunit">
    <text evidence="14">Composed of six subunits; NqrA, NqrB, NqrC, NqrD, NqrE and NqrF.</text>
</comment>
<evidence type="ECO:0000256" key="1">
    <source>
        <dbReference type="ARBA" id="ARBA00004127"/>
    </source>
</evidence>
<evidence type="ECO:0000313" key="15">
    <source>
        <dbReference type="EMBL" id="RKR72887.1"/>
    </source>
</evidence>
<dbReference type="AlphaFoldDB" id="A0A420XHF4"/>
<feature type="transmembrane region" description="Helical" evidence="14">
    <location>
        <begin position="44"/>
        <end position="65"/>
    </location>
</feature>
<feature type="transmembrane region" description="Helical" evidence="14">
    <location>
        <begin position="71"/>
        <end position="93"/>
    </location>
</feature>
<keyword evidence="13 14" id="KW-0739">Sodium transport</keyword>
<evidence type="ECO:0000256" key="3">
    <source>
        <dbReference type="ARBA" id="ARBA00022475"/>
    </source>
</evidence>
<gene>
    <name evidence="14" type="primary">nqrD</name>
    <name evidence="15" type="ORF">DES31_1054</name>
</gene>
<evidence type="ECO:0000256" key="7">
    <source>
        <dbReference type="ARBA" id="ARBA00022989"/>
    </source>
</evidence>
<dbReference type="PIRSF" id="PIRSF006102">
    <property type="entry name" value="NQR_DE"/>
    <property type="match status" value="1"/>
</dbReference>
<dbReference type="Proteomes" id="UP000280099">
    <property type="component" value="Unassembled WGS sequence"/>
</dbReference>
<evidence type="ECO:0000256" key="5">
    <source>
        <dbReference type="ARBA" id="ARBA00022692"/>
    </source>
</evidence>
<evidence type="ECO:0000256" key="10">
    <source>
        <dbReference type="ARBA" id="ARBA00023065"/>
    </source>
</evidence>
<reference evidence="15 16" key="1">
    <citation type="submission" date="2018-10" db="EMBL/GenBank/DDBJ databases">
        <title>Genomic Encyclopedia of Type Strains, Phase IV (KMG-IV): sequencing the most valuable type-strain genomes for metagenomic binning, comparative biology and taxonomic classification.</title>
        <authorList>
            <person name="Goeker M."/>
        </authorList>
    </citation>
    <scope>NUCLEOTIDE SEQUENCE [LARGE SCALE GENOMIC DNA]</scope>
    <source>
        <strain evidence="15 16">DSM 23800</strain>
    </source>
</reference>
<evidence type="ECO:0000256" key="2">
    <source>
        <dbReference type="ARBA" id="ARBA00022448"/>
    </source>
</evidence>
<keyword evidence="12 14" id="KW-0472">Membrane</keyword>
<protein>
    <recommendedName>
        <fullName evidence="14">Na(+)-translocating NADH-quinone reductase subunit D</fullName>
        <shortName evidence="14">Na(+)-NQR subunit D</shortName>
        <shortName evidence="14">Na(+)-translocating NQR subunit D</shortName>
        <ecNumber evidence="14">7.2.1.1</ecNumber>
    </recommendedName>
    <alternativeName>
        <fullName evidence="14">NQR complex subunit D</fullName>
    </alternativeName>
    <alternativeName>
        <fullName evidence="14">NQR-1 subunit D</fullName>
    </alternativeName>
</protein>
<dbReference type="NCBIfam" id="NF006777">
    <property type="entry name" value="PRK09292.1"/>
    <property type="match status" value="1"/>
</dbReference>
<comment type="subcellular location">
    <subcellularLocation>
        <location evidence="14">Cell membrane</location>
        <topology evidence="14">Multi-pass membrane protein</topology>
    </subcellularLocation>
    <subcellularLocation>
        <location evidence="1">Endomembrane system</location>
        <topology evidence="1">Multi-pass membrane protein</topology>
    </subcellularLocation>
</comment>
<comment type="function">
    <text evidence="14">NQR complex catalyzes the reduction of ubiquinone-1 to ubiquinol by two successive reactions, coupled with the transport of Na(+) ions from the cytoplasm to the periplasm. NqrA to NqrE are probably involved in the second step, the conversion of ubisemiquinone to ubiquinol.</text>
</comment>
<comment type="catalytic activity">
    <reaction evidence="14">
        <text>a ubiquinone + n Na(+)(in) + NADH + H(+) = a ubiquinol + n Na(+)(out) + NAD(+)</text>
        <dbReference type="Rhea" id="RHEA:47748"/>
        <dbReference type="Rhea" id="RHEA-COMP:9565"/>
        <dbReference type="Rhea" id="RHEA-COMP:9566"/>
        <dbReference type="ChEBI" id="CHEBI:15378"/>
        <dbReference type="ChEBI" id="CHEBI:16389"/>
        <dbReference type="ChEBI" id="CHEBI:17976"/>
        <dbReference type="ChEBI" id="CHEBI:29101"/>
        <dbReference type="ChEBI" id="CHEBI:57540"/>
        <dbReference type="ChEBI" id="CHEBI:57945"/>
        <dbReference type="EC" id="7.2.1.1"/>
    </reaction>
</comment>
<evidence type="ECO:0000256" key="13">
    <source>
        <dbReference type="ARBA" id="ARBA00023201"/>
    </source>
</evidence>
<keyword evidence="10 14" id="KW-0406">Ion transport</keyword>
<dbReference type="HAMAP" id="MF_00428">
    <property type="entry name" value="NqrD"/>
    <property type="match status" value="1"/>
</dbReference>
<dbReference type="RefSeq" id="WP_121122759.1">
    <property type="nucleotide sequence ID" value="NZ_CP016604.1"/>
</dbReference>
<proteinExistence type="inferred from homology"/>
<feature type="transmembrane region" description="Helical" evidence="14">
    <location>
        <begin position="174"/>
        <end position="197"/>
    </location>
</feature>
<keyword evidence="5 14" id="KW-0812">Transmembrane</keyword>
<keyword evidence="7 14" id="KW-1133">Transmembrane helix</keyword>
<name>A0A420XHF4_9PAST</name>
<dbReference type="NCBIfam" id="NF009070">
    <property type="entry name" value="PRK12405.1"/>
    <property type="match status" value="1"/>
</dbReference>
<organism evidence="15 16">
    <name type="scientific">Otariodibacter oris</name>
    <dbReference type="NCBI Taxonomy" id="1032623"/>
    <lineage>
        <taxon>Bacteria</taxon>
        <taxon>Pseudomonadati</taxon>
        <taxon>Pseudomonadota</taxon>
        <taxon>Gammaproteobacteria</taxon>
        <taxon>Pasteurellales</taxon>
        <taxon>Pasteurellaceae</taxon>
        <taxon>Otariodibacter</taxon>
    </lineage>
</organism>
<keyword evidence="3 14" id="KW-1003">Cell membrane</keyword>
<evidence type="ECO:0000256" key="8">
    <source>
        <dbReference type="ARBA" id="ARBA00023027"/>
    </source>
</evidence>
<evidence type="ECO:0000256" key="4">
    <source>
        <dbReference type="ARBA" id="ARBA00022519"/>
    </source>
</evidence>
<keyword evidence="4" id="KW-0997">Cell inner membrane</keyword>
<dbReference type="GO" id="GO:0012505">
    <property type="term" value="C:endomembrane system"/>
    <property type="evidence" value="ECO:0007669"/>
    <property type="project" value="UniProtKB-SubCell"/>
</dbReference>
<keyword evidence="2 14" id="KW-0813">Transport</keyword>
<evidence type="ECO:0000256" key="14">
    <source>
        <dbReference type="HAMAP-Rule" id="MF_00428"/>
    </source>
</evidence>
<dbReference type="GO" id="GO:0005886">
    <property type="term" value="C:plasma membrane"/>
    <property type="evidence" value="ECO:0007669"/>
    <property type="project" value="UniProtKB-SubCell"/>
</dbReference>
<comment type="caution">
    <text evidence="15">The sequence shown here is derived from an EMBL/GenBank/DDBJ whole genome shotgun (WGS) entry which is preliminary data.</text>
</comment>
<evidence type="ECO:0000256" key="6">
    <source>
        <dbReference type="ARBA" id="ARBA00022967"/>
    </source>
</evidence>
<keyword evidence="16" id="KW-1185">Reference proteome</keyword>
<dbReference type="EC" id="7.2.1.1" evidence="14"/>
<dbReference type="NCBIfam" id="TIGR01939">
    <property type="entry name" value="nqrD"/>
    <property type="match status" value="1"/>
</dbReference>
<dbReference type="InterPro" id="IPR003667">
    <property type="entry name" value="NqrDE/RnfAE"/>
</dbReference>
<evidence type="ECO:0000256" key="9">
    <source>
        <dbReference type="ARBA" id="ARBA00023053"/>
    </source>
</evidence>
<keyword evidence="8 14" id="KW-0520">NAD</keyword>
<dbReference type="GO" id="GO:0016655">
    <property type="term" value="F:oxidoreductase activity, acting on NAD(P)H, quinone or similar compound as acceptor"/>
    <property type="evidence" value="ECO:0007669"/>
    <property type="project" value="UniProtKB-UniRule"/>
</dbReference>
<keyword evidence="9 14" id="KW-0915">Sodium</keyword>
<feature type="transmembrane region" description="Helical" evidence="14">
    <location>
        <begin position="100"/>
        <end position="117"/>
    </location>
</feature>
<accession>A0A420XHF4</accession>
<keyword evidence="6 14" id="KW-1278">Translocase</keyword>
<dbReference type="EMBL" id="RBJC01000005">
    <property type="protein sequence ID" value="RKR72887.1"/>
    <property type="molecule type" value="Genomic_DNA"/>
</dbReference>
<dbReference type="GO" id="GO:0006814">
    <property type="term" value="P:sodium ion transport"/>
    <property type="evidence" value="ECO:0007669"/>
    <property type="project" value="UniProtKB-UniRule"/>
</dbReference>
<keyword evidence="11 14" id="KW-0830">Ubiquinone</keyword>
<comment type="similarity">
    <text evidence="14">Belongs to the NqrDE/RnfAE family.</text>
</comment>
<evidence type="ECO:0000256" key="11">
    <source>
        <dbReference type="ARBA" id="ARBA00023075"/>
    </source>
</evidence>